<keyword evidence="15" id="KW-0732">Signal</keyword>
<feature type="transmembrane region" description="Helical" evidence="15">
    <location>
        <begin position="310"/>
        <end position="331"/>
    </location>
</feature>
<evidence type="ECO:0000256" key="1">
    <source>
        <dbReference type="ARBA" id="ARBA00009237"/>
    </source>
</evidence>
<dbReference type="OrthoDB" id="6073255at2759"/>
<evidence type="ECO:0000256" key="10">
    <source>
        <dbReference type="ARBA" id="ARBA00023170"/>
    </source>
</evidence>
<accession>A0A8S4A412</accession>
<feature type="transmembrane region" description="Helical" evidence="15">
    <location>
        <begin position="279"/>
        <end position="298"/>
    </location>
</feature>
<dbReference type="InterPro" id="IPR002394">
    <property type="entry name" value="Nicotinic_acetylcholine_rcpt"/>
</dbReference>
<evidence type="ECO:0000256" key="2">
    <source>
        <dbReference type="ARBA" id="ARBA00022448"/>
    </source>
</evidence>
<dbReference type="PRINTS" id="PR00252">
    <property type="entry name" value="NRIONCHANNEL"/>
</dbReference>
<dbReference type="FunFam" id="2.70.170.10:FF:000016">
    <property type="entry name" value="Nicotinic acetylcholine receptor subunit"/>
    <property type="match status" value="1"/>
</dbReference>
<dbReference type="InterPro" id="IPR018000">
    <property type="entry name" value="Neurotransmitter_ion_chnl_CS"/>
</dbReference>
<dbReference type="AlphaFoldDB" id="A0A8S4A412"/>
<dbReference type="InterPro" id="IPR006201">
    <property type="entry name" value="Neur_channel"/>
</dbReference>
<comment type="similarity">
    <text evidence="1">Belongs to the ligand-gated ion channel (TC 1.A.9) family. Acetylcholine receptor (TC 1.A.9.1) subfamily.</text>
</comment>
<evidence type="ECO:0000256" key="9">
    <source>
        <dbReference type="ARBA" id="ARBA00023157"/>
    </source>
</evidence>
<dbReference type="Pfam" id="PF02932">
    <property type="entry name" value="Neur_chan_memb"/>
    <property type="match status" value="1"/>
</dbReference>
<sequence>MWRTRIGNQWFWFGFYLFFLLDHIDAEMDESDIHQKRLYHDLFVGKSYNNLIRPVINTNDSLQINFTLALSAIINVDSKNQVMITNVWLQIYWHDYQLQWNSSDYGGIEQIKVDHASVWVPDIVLFNNADGNFEVSYKSNVVLSASGDVYFVPPAIYTSSCNIDVKYFPFDQQNCEMKFGSWTFAGKTLTYDFYKDQRNIILGDYMKNGAWDVLNGPGSISNVKDSMTGEVSSELTRLQNYQQDVVPRKTGLIIPCFLHAIVCLCVFFVPAGKGKKITLVINVLVSLVVLLVLLQKILPPSMSIPLIAKYFIFTFIMNVLEIMVAICIIFAHNMTPRMAIMPSWICWLFLYKLPKYIFMTRPDHDRRWQPKSFTPPPSYPNTPQVSLCSSFNYF</sequence>
<reference evidence="18" key="1">
    <citation type="submission" date="2021-04" db="EMBL/GenBank/DDBJ databases">
        <authorList>
            <consortium name="Molecular Ecology Group"/>
        </authorList>
    </citation>
    <scope>NUCLEOTIDE SEQUENCE</scope>
</reference>
<keyword evidence="4 15" id="KW-0812">Transmembrane</keyword>
<keyword evidence="8 15" id="KW-0472">Membrane</keyword>
<keyword evidence="6" id="KW-0770">Synapse</keyword>
<dbReference type="PRINTS" id="PR00254">
    <property type="entry name" value="NICOTINICR"/>
</dbReference>
<feature type="non-terminal residue" evidence="18">
    <location>
        <position position="1"/>
    </location>
</feature>
<evidence type="ECO:0000256" key="15">
    <source>
        <dbReference type="RuleBase" id="RU000687"/>
    </source>
</evidence>
<keyword evidence="2 15" id="KW-0813">Transport</keyword>
<evidence type="ECO:0000256" key="4">
    <source>
        <dbReference type="ARBA" id="ARBA00022692"/>
    </source>
</evidence>
<keyword evidence="19" id="KW-1185">Reference proteome</keyword>
<dbReference type="PROSITE" id="PS00236">
    <property type="entry name" value="NEUROTR_ION_CHANNEL"/>
    <property type="match status" value="1"/>
</dbReference>
<comment type="caution">
    <text evidence="18">The sequence shown here is derived from an EMBL/GenBank/DDBJ whole genome shotgun (WGS) entry which is preliminary data.</text>
</comment>
<evidence type="ECO:0000256" key="3">
    <source>
        <dbReference type="ARBA" id="ARBA00022475"/>
    </source>
</evidence>
<keyword evidence="7 15" id="KW-0406">Ion transport</keyword>
<dbReference type="PANTHER" id="PTHR18945">
    <property type="entry name" value="NEUROTRANSMITTER GATED ION CHANNEL"/>
    <property type="match status" value="1"/>
</dbReference>
<dbReference type="GO" id="GO:0004888">
    <property type="term" value="F:transmembrane signaling receptor activity"/>
    <property type="evidence" value="ECO:0007669"/>
    <property type="project" value="InterPro"/>
</dbReference>
<feature type="transmembrane region" description="Helical" evidence="15">
    <location>
        <begin position="252"/>
        <end position="272"/>
    </location>
</feature>
<organism evidence="18 19">
    <name type="scientific">Candidula unifasciata</name>
    <dbReference type="NCBI Taxonomy" id="100452"/>
    <lineage>
        <taxon>Eukaryota</taxon>
        <taxon>Metazoa</taxon>
        <taxon>Spiralia</taxon>
        <taxon>Lophotrochozoa</taxon>
        <taxon>Mollusca</taxon>
        <taxon>Gastropoda</taxon>
        <taxon>Heterobranchia</taxon>
        <taxon>Euthyneura</taxon>
        <taxon>Panpulmonata</taxon>
        <taxon>Eupulmonata</taxon>
        <taxon>Stylommatophora</taxon>
        <taxon>Helicina</taxon>
        <taxon>Helicoidea</taxon>
        <taxon>Geomitridae</taxon>
        <taxon>Candidula</taxon>
    </lineage>
</organism>
<proteinExistence type="inferred from homology"/>
<dbReference type="SUPFAM" id="SSF63712">
    <property type="entry name" value="Nicotinic receptor ligand binding domain-like"/>
    <property type="match status" value="1"/>
</dbReference>
<keyword evidence="13 15" id="KW-0407">Ion channel</keyword>
<keyword evidence="10" id="KW-0675">Receptor</keyword>
<keyword evidence="9" id="KW-1015">Disulfide bond</keyword>
<evidence type="ECO:0000313" key="19">
    <source>
        <dbReference type="Proteomes" id="UP000678393"/>
    </source>
</evidence>
<evidence type="ECO:0000313" key="18">
    <source>
        <dbReference type="EMBL" id="CAG5135078.1"/>
    </source>
</evidence>
<dbReference type="Proteomes" id="UP000678393">
    <property type="component" value="Unassembled WGS sequence"/>
</dbReference>
<keyword evidence="12" id="KW-1071">Ligand-gated ion channel</keyword>
<feature type="chain" id="PRO_5035964115" evidence="15">
    <location>
        <begin position="27"/>
        <end position="394"/>
    </location>
</feature>
<evidence type="ECO:0000259" key="16">
    <source>
        <dbReference type="Pfam" id="PF02931"/>
    </source>
</evidence>
<name>A0A8S4A412_9EUPU</name>
<dbReference type="Gene3D" id="2.70.170.10">
    <property type="entry name" value="Neurotransmitter-gated ion-channel ligand-binding domain"/>
    <property type="match status" value="1"/>
</dbReference>
<protein>
    <submittedName>
        <fullName evidence="18">Uncharacterized protein</fullName>
    </submittedName>
</protein>
<evidence type="ECO:0000256" key="5">
    <source>
        <dbReference type="ARBA" id="ARBA00022989"/>
    </source>
</evidence>
<keyword evidence="5 15" id="KW-1133">Transmembrane helix</keyword>
<dbReference type="Pfam" id="PF02931">
    <property type="entry name" value="Neur_chan_LBD"/>
    <property type="match status" value="1"/>
</dbReference>
<dbReference type="Gene3D" id="1.20.58.390">
    <property type="entry name" value="Neurotransmitter-gated ion-channel transmembrane domain"/>
    <property type="match status" value="1"/>
</dbReference>
<dbReference type="InterPro" id="IPR006202">
    <property type="entry name" value="Neur_chan_lig-bd"/>
</dbReference>
<evidence type="ECO:0000256" key="14">
    <source>
        <dbReference type="ARBA" id="ARBA00034099"/>
    </source>
</evidence>
<dbReference type="InterPro" id="IPR006029">
    <property type="entry name" value="Neurotrans-gated_channel_TM"/>
</dbReference>
<evidence type="ECO:0000256" key="7">
    <source>
        <dbReference type="ARBA" id="ARBA00023065"/>
    </source>
</evidence>
<evidence type="ECO:0000256" key="11">
    <source>
        <dbReference type="ARBA" id="ARBA00023180"/>
    </source>
</evidence>
<evidence type="ECO:0000256" key="8">
    <source>
        <dbReference type="ARBA" id="ARBA00023136"/>
    </source>
</evidence>
<evidence type="ECO:0000256" key="6">
    <source>
        <dbReference type="ARBA" id="ARBA00023018"/>
    </source>
</evidence>
<keyword evidence="3" id="KW-1003">Cell membrane</keyword>
<evidence type="ECO:0000256" key="13">
    <source>
        <dbReference type="ARBA" id="ARBA00023303"/>
    </source>
</evidence>
<feature type="signal peptide" evidence="15">
    <location>
        <begin position="1"/>
        <end position="26"/>
    </location>
</feature>
<dbReference type="InterPro" id="IPR036734">
    <property type="entry name" value="Neur_chan_lig-bd_sf"/>
</dbReference>
<gene>
    <name evidence="18" type="ORF">CUNI_LOCUS20636</name>
</gene>
<evidence type="ECO:0000256" key="12">
    <source>
        <dbReference type="ARBA" id="ARBA00023286"/>
    </source>
</evidence>
<evidence type="ECO:0000259" key="17">
    <source>
        <dbReference type="Pfam" id="PF02932"/>
    </source>
</evidence>
<dbReference type="InterPro" id="IPR036719">
    <property type="entry name" value="Neuro-gated_channel_TM_sf"/>
</dbReference>
<dbReference type="SUPFAM" id="SSF90112">
    <property type="entry name" value="Neurotransmitter-gated ion-channel transmembrane pore"/>
    <property type="match status" value="1"/>
</dbReference>
<dbReference type="InterPro" id="IPR038050">
    <property type="entry name" value="Neuro_actylchol_rec"/>
</dbReference>
<comment type="subcellular location">
    <subcellularLocation>
        <location evidence="14">Synaptic cell membrane</location>
        <topology evidence="14">Multi-pass membrane protein</topology>
    </subcellularLocation>
</comment>
<comment type="caution">
    <text evidence="15">Lacks conserved residue(s) required for the propagation of feature annotation.</text>
</comment>
<dbReference type="EMBL" id="CAJHNH020007890">
    <property type="protein sequence ID" value="CAG5135078.1"/>
    <property type="molecule type" value="Genomic_DNA"/>
</dbReference>
<feature type="domain" description="Neurotransmitter-gated ion-channel transmembrane" evidence="17">
    <location>
        <begin position="252"/>
        <end position="367"/>
    </location>
</feature>
<dbReference type="GO" id="GO:0045211">
    <property type="term" value="C:postsynaptic membrane"/>
    <property type="evidence" value="ECO:0007669"/>
    <property type="project" value="InterPro"/>
</dbReference>
<dbReference type="GO" id="GO:0022848">
    <property type="term" value="F:acetylcholine-gated monoatomic cation-selective channel activity"/>
    <property type="evidence" value="ECO:0007669"/>
    <property type="project" value="InterPro"/>
</dbReference>
<feature type="domain" description="Neurotransmitter-gated ion-channel ligand-binding" evidence="16">
    <location>
        <begin position="35"/>
        <end position="230"/>
    </location>
</feature>
<keyword evidence="11" id="KW-0325">Glycoprotein</keyword>